<gene>
    <name evidence="1" type="ORF">H2198_002733</name>
</gene>
<protein>
    <submittedName>
        <fullName evidence="1">Uncharacterized protein</fullName>
    </submittedName>
</protein>
<dbReference type="EMBL" id="JAPDRQ010000033">
    <property type="protein sequence ID" value="KAJ9660227.1"/>
    <property type="molecule type" value="Genomic_DNA"/>
</dbReference>
<sequence length="2591" mass="286594">MSTTPSYTRDRSRDASESRLVKHSHSYSESGRSSVPMWDSSDPDRAPPPLPLNPVASNSPITKGNVSSTIEKAAALIASRALESAPSAYTSNPPPTSPDKGIIRPHHRRMQTVQIGGSPNRISDSLERRSPDKGFRTSRLAEWEDLSALRTPEQSPTRGGSETPTPSGKTNKSASDENTPPASGMLALQAVRNRQDTEPPLSDVTNGSSRNQPPSFDILSTQILNITNIATSLQREMASLTKRSKDNATDLSKLQEATNLRDEDIRKTLRDLVAGLDQKFGNIDSRLLGAPEAARSTPNLPLFIEDREHVTPSRKSFTMPRIASPASFLEREITSSPSVVSVDGAASIAMLEKVLREMATRDGQEKLMKTLERAKLEAGAPQSSQSAEQTTLDPVMTQKLEEILVFMKDMKADSGSKALVRAPSIADASRGPSQMDLYLDPENKGTRGASSELVNDEIVKTLRSVKQSLSQHGGLTNEVKALVRELRGEVLGMGREIARKLDETTSSAKELQEASTPGQEEVVQVVEQGLSELKEHMHSIVQENNMQLARISPPIDTTQVVAAVTNAIVQHQPQEVTRDFASEREELLAAVKEAWEECKPEISLEHFGLERDEILDTLKEGFQSYQAQNTGAAEATYDKVIEVVQRGLADFQPPQIQQPPSITKEDIAAAVQECLENFQFPTMQRELPDSTTSEVTREIVLGAIDEGMSKHASAPCERHELSREDILSTVREGLDSQQPAANREPEFNREDLFDAIKACLEGEQNPLGGMGERVVEAMHEFLGSMKTEFQQYSAANGRDTEQVLDALKDGLEDLRGEIESYVDRASDVTGKDEIIDAVKAGFAAMQADMDKGFSARNTQALDTPELLDAMEKEFEHLRESIRKSLSNADTSADKNEILDAIRDISEADRGSSLSSNSEDVIRSVKEELEHMRTTLATTLIKGAAGPDRDEILDAIREGIENSRSLPKADGNESIFSNTSELLDAFQDGVDNIRADMQKLLDKPAEPDNGQEILDSLNAGIESIRSDLEQLKNKRDQDTEAEAIKGNEVMLHEENGLNTQIESLKVMVTQLRIKVEGMDVSTPDINIPSEMRVHPEDLGSLHAAMEHHARKDDLESLHAAMEHHARKDDLEGVHAAIREMQDSISGLPREIPEFTMPDIPIPEAVMPPNAACKEDVDALETLLHNVKAKLDEMVMPDMEPMAKTTQIEGLEEMLREVKTTVDHVAAKASEEGNKEDFAIMELSLKDMAANIESLHEKLASPSEDSETKLTKTDLEVLESLCLDMKAKFDEQNIPDTEGLATKEDLAEVKDSINSFREQFESDNDLTAQAFEARKIEHGGLATKIDDVKGLVAEIREELMSKLTGNEEGIGELSRVLGMHHDNMDNYATASSMNELTELVTKAFDAFMESRSAGKSEEEERDATLFTKVDDNHSELRAKLEEKFTELMAKYDDAQVIGDAKLAAMEERDREHAETNTTVKGVVEELKGLMDSLGATVTETCDKLANDSRTVFDVVDQSNTKIDEISAANAHEHGLTREEIAKTLDVTTRVEGELQAQHPAILAAIQEVLEKVGRHYEYSQQQSEDFSRASEEIKSGVREIPSAIPALLPALPAVEAAPSIDEPPMQEKYDDSEVRAKLDELLQDKYDDAQVHSKLDELLQDKYDDAQVHSKLDELLQNKYDDAQVHSKLDELLQEKYDDAQVHSKLDEIVAHSALAKEAFATMDSHHTDTLERLLGLEKIDSIHEKVSATAEEISAMVATQTRLMAEHHESRAEEAREAAIALEKRTAQKERVEADIMALSEEKNALLDSMAALKREHEELFAQTRRLTRDVAKLETALTIRQEEMRDMNARAETLERRVLEGVMNHARTAKFARSIPKQKMTPAERDASMNLKRMSSSGGNNTAKGSSKTPSHLGNAVGMALKKRAALAVAPNTNGSHRQSTVDRRILSTSHMQKGQTRGAPPRAMILAPNNNSGLVSLKRSQSVKSNPSTYLSGRKPSWTGMESTVADKENHSTLDDETLDGSSDAGTERRTSLSGTSYMYTDSSLSRNSRRSTSYASSMGGTANGQGHESILEEDEEDDEDGESVHNMEDLTYREGDSRAVVLADHDIIRPDEVDESGLDDEDFDDADTVGDLPAPSDIGHHESKYAVPSDSGLGSEPPTPDQSMRGWNILSLQRRAADSVVSDTQFDAPSQHLFPTDFLIMLDPVPPPPPFLFNLTKPFADRFNFPSLPHHIHEVLFALGLYQSVQSIVSPVLSRLLFPKIYNGLTKRTRVNWDVHVVSLVQSLLINGLALWVMFTDEERGQMSNSVVERVYGYTGASGLVQGLACGYFLWDLVVSTRYIKIFGIGIWCHAVTALLVFSFGFRPFCNYYGPVFILYELSSPFLNVHWFCDKLNLTGSSLQWYNGMILLFTFFACRLVWGTYQSARVYMDVWQFLHMDAAAVIAEGQAVTSKAAANIFGARDGGLCLGDRGCVAAQAEVMKFVGPNNSVPYWLIAIYVVSNMTLNCLNWYWFAKMIETVRKRFEGKPHDEWKHEKTERERRKSVVEHAADSLDQDTLSGPATPWIELGENVATSSGVDGAAEVNKRRKDL</sequence>
<accession>A0ACC3ADG7</accession>
<keyword evidence="2" id="KW-1185">Reference proteome</keyword>
<organism evidence="1 2">
    <name type="scientific">Neophaeococcomyces mojaviensis</name>
    <dbReference type="NCBI Taxonomy" id="3383035"/>
    <lineage>
        <taxon>Eukaryota</taxon>
        <taxon>Fungi</taxon>
        <taxon>Dikarya</taxon>
        <taxon>Ascomycota</taxon>
        <taxon>Pezizomycotina</taxon>
        <taxon>Eurotiomycetes</taxon>
        <taxon>Chaetothyriomycetidae</taxon>
        <taxon>Chaetothyriales</taxon>
        <taxon>Chaetothyriales incertae sedis</taxon>
        <taxon>Neophaeococcomyces</taxon>
    </lineage>
</organism>
<evidence type="ECO:0000313" key="2">
    <source>
        <dbReference type="Proteomes" id="UP001172386"/>
    </source>
</evidence>
<name>A0ACC3ADG7_9EURO</name>
<dbReference type="Proteomes" id="UP001172386">
    <property type="component" value="Unassembled WGS sequence"/>
</dbReference>
<reference evidence="1" key="1">
    <citation type="submission" date="2022-10" db="EMBL/GenBank/DDBJ databases">
        <title>Culturing micro-colonial fungi from biological soil crusts in the Mojave desert and describing Neophaeococcomyces mojavensis, and introducing the new genera and species Taxawa tesnikishii.</title>
        <authorList>
            <person name="Kurbessoian T."/>
            <person name="Stajich J.E."/>
        </authorList>
    </citation>
    <scope>NUCLEOTIDE SEQUENCE</scope>
    <source>
        <strain evidence="1">JES_112</strain>
    </source>
</reference>
<comment type="caution">
    <text evidence="1">The sequence shown here is derived from an EMBL/GenBank/DDBJ whole genome shotgun (WGS) entry which is preliminary data.</text>
</comment>
<evidence type="ECO:0000313" key="1">
    <source>
        <dbReference type="EMBL" id="KAJ9660227.1"/>
    </source>
</evidence>
<proteinExistence type="predicted"/>